<evidence type="ECO:0000256" key="7">
    <source>
        <dbReference type="ARBA" id="ARBA00022692"/>
    </source>
</evidence>
<organism evidence="20 21">
    <name type="scientific">Kluyveromyces dobzhanskii CBS 2104</name>
    <dbReference type="NCBI Taxonomy" id="1427455"/>
    <lineage>
        <taxon>Eukaryota</taxon>
        <taxon>Fungi</taxon>
        <taxon>Dikarya</taxon>
        <taxon>Ascomycota</taxon>
        <taxon>Saccharomycotina</taxon>
        <taxon>Saccharomycetes</taxon>
        <taxon>Saccharomycetales</taxon>
        <taxon>Saccharomycetaceae</taxon>
        <taxon>Kluyveromyces</taxon>
    </lineage>
</organism>
<feature type="signal peptide" evidence="18">
    <location>
        <begin position="1"/>
        <end position="21"/>
    </location>
</feature>
<dbReference type="OrthoDB" id="4494341at2759"/>
<evidence type="ECO:0000256" key="16">
    <source>
        <dbReference type="ARBA" id="ARBA00023180"/>
    </source>
</evidence>
<dbReference type="InterPro" id="IPR051410">
    <property type="entry name" value="Ferric/Cupric_Reductase"/>
</dbReference>
<comment type="subcellular location">
    <subcellularLocation>
        <location evidence="2">Membrane</location>
        <topology evidence="2">Multi-pass membrane protein</topology>
    </subcellularLocation>
</comment>
<dbReference type="GO" id="GO:0000293">
    <property type="term" value="F:ferric-chelate reductase activity"/>
    <property type="evidence" value="ECO:0007669"/>
    <property type="project" value="UniProtKB-ARBA"/>
</dbReference>
<feature type="transmembrane region" description="Helical" evidence="17">
    <location>
        <begin position="192"/>
        <end position="215"/>
    </location>
</feature>
<dbReference type="SFLD" id="SFLDG01168">
    <property type="entry name" value="Ferric_reductase_subgroup_(FRE"/>
    <property type="match status" value="1"/>
</dbReference>
<dbReference type="SFLD" id="SFLDS00052">
    <property type="entry name" value="Ferric_Reductase_Domain"/>
    <property type="match status" value="1"/>
</dbReference>
<dbReference type="GO" id="GO:0006879">
    <property type="term" value="P:intracellular iron ion homeostasis"/>
    <property type="evidence" value="ECO:0007669"/>
    <property type="project" value="TreeGrafter"/>
</dbReference>
<dbReference type="Pfam" id="PF08030">
    <property type="entry name" value="NAD_binding_6"/>
    <property type="match status" value="1"/>
</dbReference>
<keyword evidence="12" id="KW-0560">Oxidoreductase</keyword>
<dbReference type="PANTHER" id="PTHR32361">
    <property type="entry name" value="FERRIC/CUPRIC REDUCTASE TRANSMEMBRANE COMPONENT"/>
    <property type="match status" value="1"/>
</dbReference>
<keyword evidence="18" id="KW-0732">Signal</keyword>
<dbReference type="Gene3D" id="3.40.50.80">
    <property type="entry name" value="Nucleotide-binding domain of ferredoxin-NADP reductase (FNR) module"/>
    <property type="match status" value="1"/>
</dbReference>
<feature type="transmembrane region" description="Helical" evidence="17">
    <location>
        <begin position="305"/>
        <end position="321"/>
    </location>
</feature>
<keyword evidence="10" id="KW-0249">Electron transport</keyword>
<keyword evidence="11 17" id="KW-1133">Transmembrane helix</keyword>
<reference evidence="20 21" key="1">
    <citation type="submission" date="2014-03" db="EMBL/GenBank/DDBJ databases">
        <title>The genome of Kluyveromyces dobzhanskii.</title>
        <authorList>
            <person name="Nystedt B."/>
            <person name="Astrom S."/>
        </authorList>
    </citation>
    <scope>NUCLEOTIDE SEQUENCE [LARGE SCALE GENOMIC DNA]</scope>
    <source>
        <strain evidence="20 21">CBS 2104</strain>
    </source>
</reference>
<evidence type="ECO:0000256" key="4">
    <source>
        <dbReference type="ARBA" id="ARBA00022448"/>
    </source>
</evidence>
<comment type="caution">
    <text evidence="20">The sequence shown here is derived from an EMBL/GenBank/DDBJ whole genome shotgun (WGS) entry which is preliminary data.</text>
</comment>
<keyword evidence="6" id="KW-0285">Flavoprotein</keyword>
<evidence type="ECO:0000256" key="17">
    <source>
        <dbReference type="SAM" id="Phobius"/>
    </source>
</evidence>
<keyword evidence="4" id="KW-0813">Transport</keyword>
<feature type="domain" description="FAD-binding FR-type" evidence="19">
    <location>
        <begin position="446"/>
        <end position="558"/>
    </location>
</feature>
<comment type="cofactor">
    <cofactor evidence="1">
        <name>FAD</name>
        <dbReference type="ChEBI" id="CHEBI:57692"/>
    </cofactor>
</comment>
<dbReference type="GO" id="GO:0015677">
    <property type="term" value="P:copper ion import"/>
    <property type="evidence" value="ECO:0007669"/>
    <property type="project" value="TreeGrafter"/>
</dbReference>
<dbReference type="PANTHER" id="PTHR32361:SF9">
    <property type="entry name" value="FERRIC REDUCTASE TRANSMEMBRANE COMPONENT 3-RELATED"/>
    <property type="match status" value="1"/>
</dbReference>
<keyword evidence="21" id="KW-1185">Reference proteome</keyword>
<name>A0A0A8L1X3_9SACH</name>
<evidence type="ECO:0000256" key="6">
    <source>
        <dbReference type="ARBA" id="ARBA00022630"/>
    </source>
</evidence>
<dbReference type="Pfam" id="PF01794">
    <property type="entry name" value="Ferric_reduct"/>
    <property type="match status" value="1"/>
</dbReference>
<proteinExistence type="inferred from homology"/>
<dbReference type="EMBL" id="CCBQ010000018">
    <property type="protein sequence ID" value="CDO92875.1"/>
    <property type="molecule type" value="Genomic_DNA"/>
</dbReference>
<dbReference type="AlphaFoldDB" id="A0A0A8L1X3"/>
<dbReference type="InterPro" id="IPR013130">
    <property type="entry name" value="Fe3_Rdtase_TM_dom"/>
</dbReference>
<evidence type="ECO:0000256" key="3">
    <source>
        <dbReference type="ARBA" id="ARBA00006278"/>
    </source>
</evidence>
<evidence type="ECO:0000256" key="8">
    <source>
        <dbReference type="ARBA" id="ARBA00022827"/>
    </source>
</evidence>
<feature type="transmembrane region" description="Helical" evidence="17">
    <location>
        <begin position="383"/>
        <end position="399"/>
    </location>
</feature>
<keyword evidence="15 17" id="KW-0472">Membrane</keyword>
<feature type="chain" id="PRO_5002054806" evidence="18">
    <location>
        <begin position="22"/>
        <end position="724"/>
    </location>
</feature>
<dbReference type="CDD" id="cd06186">
    <property type="entry name" value="NOX_Duox_like_FAD_NADP"/>
    <property type="match status" value="1"/>
</dbReference>
<protein>
    <submittedName>
        <fullName evidence="20">WGS project CCBQ000000000 data, contig MAT</fullName>
    </submittedName>
</protein>
<keyword evidence="7 17" id="KW-0812">Transmembrane</keyword>
<evidence type="ECO:0000313" key="21">
    <source>
        <dbReference type="Proteomes" id="UP000031516"/>
    </source>
</evidence>
<dbReference type="PROSITE" id="PS51384">
    <property type="entry name" value="FAD_FR"/>
    <property type="match status" value="1"/>
</dbReference>
<evidence type="ECO:0000256" key="18">
    <source>
        <dbReference type="SAM" id="SignalP"/>
    </source>
</evidence>
<dbReference type="InterPro" id="IPR017927">
    <property type="entry name" value="FAD-bd_FR_type"/>
</dbReference>
<dbReference type="GO" id="GO:0005886">
    <property type="term" value="C:plasma membrane"/>
    <property type="evidence" value="ECO:0007669"/>
    <property type="project" value="TreeGrafter"/>
</dbReference>
<evidence type="ECO:0000256" key="10">
    <source>
        <dbReference type="ARBA" id="ARBA00022982"/>
    </source>
</evidence>
<evidence type="ECO:0000256" key="5">
    <source>
        <dbReference type="ARBA" id="ARBA00022617"/>
    </source>
</evidence>
<evidence type="ECO:0000256" key="9">
    <source>
        <dbReference type="ARBA" id="ARBA00022857"/>
    </source>
</evidence>
<sequence length="724" mass="83416">MRMNLLLLSVWCLSLLNTAVAVPWNLYKPTRWHTNWVDVITGACLKDTKDHQWGFELETLASTHGTFLLQRRSLRAACLYEPAMETWISCSRDMLRKNGKYPKSKDDDKLLETLAAKANSVCEQNWSGKNPVPPLGAEDVLNKIQNATLHIQQSPGNEQTTLYAPIKGIEGKLDYLVTAYYGPVDNLDFSTIGGFMLCGYWILILFIAAIYKLILRYPRTRDLLKSKFFSVVDGRIVIPALVHSHATPVGWPFYFGMIPTRLETLTILGYTVLHTVLMTTRYYFDIYHLVSDPKVQKVLFVVDRAGIYAFAQLPVLFLFGGRNQLLEMLTGIKFRSFVVYHKWIGRFMFWDSAVHSIGYTYHAFMEDYWKYAKNSATFQSGRFAMWYIGGIILFSFFFFRNHYYEFFLLSHILLVTLVLVFLWKHCGQIGWNEFLVVTIFIWALDRLFRAWKIILFRSQIATLQLLQDSYIRISIPITAKSWNAKPGQYCYIHFIKPTMFWQAHPFSVMDSLVHSNNLVIVLAVKEGATRRLRDYIPFNGKIQMRVAVEGPYGEPIEGDMWNNALLIAGGTGIPSSLAFAVKTLEHDVGLRQTSIRLVWSLRDLTILNCYVQELQVLKANDVNLQIYYTGEHEIPVDKSIEANSEEDNEGIQLLDPDTPYYNQIIKHRPNIPELFEESLEISDELLVVSCGSGPFVDKVREVSGRKTLQHPDKLINYIEDLQVW</sequence>
<evidence type="ECO:0000256" key="1">
    <source>
        <dbReference type="ARBA" id="ARBA00001974"/>
    </source>
</evidence>
<evidence type="ECO:0000256" key="15">
    <source>
        <dbReference type="ARBA" id="ARBA00023136"/>
    </source>
</evidence>
<dbReference type="GO" id="GO:0006826">
    <property type="term" value="P:iron ion transport"/>
    <property type="evidence" value="ECO:0007669"/>
    <property type="project" value="TreeGrafter"/>
</dbReference>
<keyword evidence="14" id="KW-0406">Ion transport</keyword>
<dbReference type="InterPro" id="IPR039261">
    <property type="entry name" value="FNR_nucleotide-bd"/>
</dbReference>
<evidence type="ECO:0000259" key="19">
    <source>
        <dbReference type="PROSITE" id="PS51384"/>
    </source>
</evidence>
<keyword evidence="5" id="KW-0479">Metal-binding</keyword>
<feature type="transmembrane region" description="Helical" evidence="17">
    <location>
        <begin position="267"/>
        <end position="284"/>
    </location>
</feature>
<keyword evidence="16" id="KW-0325">Glycoprotein</keyword>
<evidence type="ECO:0000256" key="11">
    <source>
        <dbReference type="ARBA" id="ARBA00022989"/>
    </source>
</evidence>
<evidence type="ECO:0000313" key="20">
    <source>
        <dbReference type="EMBL" id="CDO92875.1"/>
    </source>
</evidence>
<comment type="similarity">
    <text evidence="3">Belongs to the ferric reductase (FRE) family.</text>
</comment>
<feature type="transmembrane region" description="Helical" evidence="17">
    <location>
        <begin position="406"/>
        <end position="423"/>
    </location>
</feature>
<keyword evidence="8" id="KW-0274">FAD</keyword>
<evidence type="ECO:0000256" key="2">
    <source>
        <dbReference type="ARBA" id="ARBA00004141"/>
    </source>
</evidence>
<keyword evidence="9" id="KW-0521">NADP</keyword>
<keyword evidence="13" id="KW-0408">Iron</keyword>
<evidence type="ECO:0000256" key="13">
    <source>
        <dbReference type="ARBA" id="ARBA00023004"/>
    </source>
</evidence>
<keyword evidence="5" id="KW-0349">Heme</keyword>
<dbReference type="InterPro" id="IPR013112">
    <property type="entry name" value="FAD-bd_8"/>
</dbReference>
<dbReference type="SUPFAM" id="SSF52343">
    <property type="entry name" value="Ferredoxin reductase-like, C-terminal NADP-linked domain"/>
    <property type="match status" value="1"/>
</dbReference>
<gene>
    <name evidence="20" type="ORF">KLDO_g1183</name>
</gene>
<dbReference type="Proteomes" id="UP000031516">
    <property type="component" value="Unassembled WGS sequence"/>
</dbReference>
<evidence type="ECO:0000256" key="14">
    <source>
        <dbReference type="ARBA" id="ARBA00023065"/>
    </source>
</evidence>
<evidence type="ECO:0000256" key="12">
    <source>
        <dbReference type="ARBA" id="ARBA00023002"/>
    </source>
</evidence>
<dbReference type="InterPro" id="IPR013121">
    <property type="entry name" value="Fe_red_NAD-bd_6"/>
</dbReference>
<dbReference type="Pfam" id="PF08022">
    <property type="entry name" value="FAD_binding_8"/>
    <property type="match status" value="1"/>
</dbReference>
<accession>A0A0A8L1X3</accession>
<feature type="transmembrane region" description="Helical" evidence="17">
    <location>
        <begin position="429"/>
        <end position="448"/>
    </location>
</feature>